<reference evidence="2 3" key="1">
    <citation type="submission" date="2018-12" db="EMBL/GenBank/DDBJ databases">
        <title>Venturia inaequalis Genome Resource.</title>
        <authorList>
            <person name="Lichtner F.J."/>
        </authorList>
    </citation>
    <scope>NUCLEOTIDE SEQUENCE [LARGE SCALE GENOMIC DNA]</scope>
    <source>
        <strain evidence="2 3">120213</strain>
    </source>
</reference>
<dbReference type="Proteomes" id="UP000447873">
    <property type="component" value="Unassembled WGS sequence"/>
</dbReference>
<comment type="caution">
    <text evidence="2">The sequence shown here is derived from an EMBL/GenBank/DDBJ whole genome shotgun (WGS) entry which is preliminary data.</text>
</comment>
<evidence type="ECO:0000256" key="1">
    <source>
        <dbReference type="SAM" id="MobiDB-lite"/>
    </source>
</evidence>
<gene>
    <name evidence="2" type="ORF">EG328_004581</name>
</gene>
<organism evidence="2 3">
    <name type="scientific">Venturia inaequalis</name>
    <name type="common">Apple scab fungus</name>
    <dbReference type="NCBI Taxonomy" id="5025"/>
    <lineage>
        <taxon>Eukaryota</taxon>
        <taxon>Fungi</taxon>
        <taxon>Dikarya</taxon>
        <taxon>Ascomycota</taxon>
        <taxon>Pezizomycotina</taxon>
        <taxon>Dothideomycetes</taxon>
        <taxon>Pleosporomycetidae</taxon>
        <taxon>Venturiales</taxon>
        <taxon>Venturiaceae</taxon>
        <taxon>Venturia</taxon>
    </lineage>
</organism>
<proteinExistence type="predicted"/>
<sequence length="368" mass="41316">MSDSTWPPKRGLSTPTTPYTSAILTIASSTPVSAPAPLVLSILRDTSRYPDWNTWCPNVDILSQPAGTPPDSKILEKDTLMLLHPIMDASKPDKDTPTQLRITDISTPESPSSYISRGILDEDPGYTSDLSKVYRISWKSEGGFVSMGLQTERFHEIIVVDDGSCEVRTWEVMGGILARTVKWMFKKTLEEKFELWCKDLKKDALEKMKEYLASPQTTTTLTLLRSYLLPPSTQSSTCPDLHPDPAVVLCYPSSTRPIVERTLTSFLPYPLSTLDSSHRRAGLDFVPTLSPIQPRTRRHNDDGCKKTEPEDKGGRHQAEDQTEKYPFDEKARLDRWRHREDKVAYMKKKKEIASEAEAVEDGAAAAVV</sequence>
<accession>A0A8H3ZB18</accession>
<dbReference type="Gene3D" id="3.30.530.20">
    <property type="match status" value="1"/>
</dbReference>
<protein>
    <recommendedName>
        <fullName evidence="4">Polyketide cyclase/dehydrase</fullName>
    </recommendedName>
</protein>
<dbReference type="AlphaFoldDB" id="A0A8H3ZB18"/>
<name>A0A8H3ZB18_VENIN</name>
<dbReference type="CDD" id="cd07822">
    <property type="entry name" value="SRPBCC_4"/>
    <property type="match status" value="1"/>
</dbReference>
<feature type="region of interest" description="Disordered" evidence="1">
    <location>
        <begin position="289"/>
        <end position="331"/>
    </location>
</feature>
<dbReference type="EMBL" id="WNWS01000025">
    <property type="protein sequence ID" value="KAE9986862.1"/>
    <property type="molecule type" value="Genomic_DNA"/>
</dbReference>
<evidence type="ECO:0000313" key="2">
    <source>
        <dbReference type="EMBL" id="KAE9986862.1"/>
    </source>
</evidence>
<dbReference type="SUPFAM" id="SSF55961">
    <property type="entry name" value="Bet v1-like"/>
    <property type="match status" value="1"/>
</dbReference>
<evidence type="ECO:0008006" key="4">
    <source>
        <dbReference type="Google" id="ProtNLM"/>
    </source>
</evidence>
<dbReference type="InterPro" id="IPR023393">
    <property type="entry name" value="START-like_dom_sf"/>
</dbReference>
<evidence type="ECO:0000313" key="3">
    <source>
        <dbReference type="Proteomes" id="UP000447873"/>
    </source>
</evidence>
<feature type="compositionally biased region" description="Basic and acidic residues" evidence="1">
    <location>
        <begin position="299"/>
        <end position="331"/>
    </location>
</feature>